<accession>I4CEI4</accession>
<proteinExistence type="predicted"/>
<dbReference type="GO" id="GO:0046685">
    <property type="term" value="P:response to arsenic-containing substance"/>
    <property type="evidence" value="ECO:0007669"/>
    <property type="project" value="UniProtKB-KW"/>
</dbReference>
<dbReference type="STRING" id="706587.Desti_5387"/>
<dbReference type="PANTHER" id="PTHR43428">
    <property type="entry name" value="ARSENATE REDUCTASE"/>
    <property type="match status" value="1"/>
</dbReference>
<dbReference type="OrthoDB" id="9784339at2"/>
<evidence type="ECO:0000256" key="1">
    <source>
        <dbReference type="ARBA" id="ARBA00022849"/>
    </source>
</evidence>
<keyword evidence="1" id="KW-0059">Arsenical resistance</keyword>
<dbReference type="Proteomes" id="UP000006055">
    <property type="component" value="Chromosome"/>
</dbReference>
<organism evidence="3 4">
    <name type="scientific">Desulfomonile tiedjei (strain ATCC 49306 / DSM 6799 / DCB-1)</name>
    <dbReference type="NCBI Taxonomy" id="706587"/>
    <lineage>
        <taxon>Bacteria</taxon>
        <taxon>Pseudomonadati</taxon>
        <taxon>Thermodesulfobacteriota</taxon>
        <taxon>Desulfomonilia</taxon>
        <taxon>Desulfomonilales</taxon>
        <taxon>Desulfomonilaceae</taxon>
        <taxon>Desulfomonile</taxon>
    </lineage>
</organism>
<gene>
    <name evidence="3" type="ordered locus">Desti_5387</name>
</gene>
<name>I4CEI4_DESTA</name>
<dbReference type="CDD" id="cd16345">
    <property type="entry name" value="LMWP_ArsC"/>
    <property type="match status" value="1"/>
</dbReference>
<reference evidence="4" key="1">
    <citation type="submission" date="2012-06" db="EMBL/GenBank/DDBJ databases">
        <title>Complete sequence of chromosome of Desulfomonile tiedjei DSM 6799.</title>
        <authorList>
            <person name="Lucas S."/>
            <person name="Copeland A."/>
            <person name="Lapidus A."/>
            <person name="Glavina del Rio T."/>
            <person name="Dalin E."/>
            <person name="Tice H."/>
            <person name="Bruce D."/>
            <person name="Goodwin L."/>
            <person name="Pitluck S."/>
            <person name="Peters L."/>
            <person name="Ovchinnikova G."/>
            <person name="Zeytun A."/>
            <person name="Lu M."/>
            <person name="Kyrpides N."/>
            <person name="Mavromatis K."/>
            <person name="Ivanova N."/>
            <person name="Brettin T."/>
            <person name="Detter J.C."/>
            <person name="Han C."/>
            <person name="Larimer F."/>
            <person name="Land M."/>
            <person name="Hauser L."/>
            <person name="Markowitz V."/>
            <person name="Cheng J.-F."/>
            <person name="Hugenholtz P."/>
            <person name="Woyke T."/>
            <person name="Wu D."/>
            <person name="Spring S."/>
            <person name="Schroeder M."/>
            <person name="Brambilla E."/>
            <person name="Klenk H.-P."/>
            <person name="Eisen J.A."/>
        </authorList>
    </citation>
    <scope>NUCLEOTIDE SEQUENCE [LARGE SCALE GENOMIC DNA]</scope>
    <source>
        <strain evidence="4">ATCC 49306 / DSM 6799 / DCB-1</strain>
    </source>
</reference>
<keyword evidence="4" id="KW-1185">Reference proteome</keyword>
<dbReference type="HOGENOM" id="CLU_071415_3_2_7"/>
<dbReference type="Gene3D" id="3.40.50.2300">
    <property type="match status" value="1"/>
</dbReference>
<dbReference type="InterPro" id="IPR023485">
    <property type="entry name" value="Ptyr_pPase"/>
</dbReference>
<dbReference type="eggNOG" id="COG0394">
    <property type="taxonomic scope" value="Bacteria"/>
</dbReference>
<dbReference type="SMART" id="SM00226">
    <property type="entry name" value="LMWPc"/>
    <property type="match status" value="1"/>
</dbReference>
<dbReference type="AlphaFoldDB" id="I4CEI4"/>
<feature type="domain" description="Phosphotyrosine protein phosphatase I" evidence="2">
    <location>
        <begin position="4"/>
        <end position="138"/>
    </location>
</feature>
<sequence>MEKIKVMFLCTHNSARSQIAEAFLRKYAGDRFEVYSAGLEPTGLHPLAKAVMEELGFDMSSHQSKDLNQFLGRSHFGYLITVCARAEATCPIFPGASIRLHWPFEDPSAFEGLNEDKLAKFREIRDKIDLKIRSWLKEVQPRED</sequence>
<dbReference type="EMBL" id="CP003360">
    <property type="protein sequence ID" value="AFM27975.1"/>
    <property type="molecule type" value="Genomic_DNA"/>
</dbReference>
<dbReference type="KEGG" id="dti:Desti_5387"/>
<dbReference type="Pfam" id="PF01451">
    <property type="entry name" value="LMWPc"/>
    <property type="match status" value="1"/>
</dbReference>
<evidence type="ECO:0000313" key="3">
    <source>
        <dbReference type="EMBL" id="AFM27975.1"/>
    </source>
</evidence>
<dbReference type="SUPFAM" id="SSF52788">
    <property type="entry name" value="Phosphotyrosine protein phosphatases I"/>
    <property type="match status" value="1"/>
</dbReference>
<protein>
    <submittedName>
        <fullName evidence="3">Protein-tyrosine-phosphatase</fullName>
    </submittedName>
</protein>
<dbReference type="RefSeq" id="WP_014813074.1">
    <property type="nucleotide sequence ID" value="NC_018025.1"/>
</dbReference>
<evidence type="ECO:0000313" key="4">
    <source>
        <dbReference type="Proteomes" id="UP000006055"/>
    </source>
</evidence>
<dbReference type="InterPro" id="IPR036196">
    <property type="entry name" value="Ptyr_pPase_sf"/>
</dbReference>
<dbReference type="PANTHER" id="PTHR43428:SF1">
    <property type="entry name" value="ARSENATE REDUCTASE"/>
    <property type="match status" value="1"/>
</dbReference>
<evidence type="ECO:0000259" key="2">
    <source>
        <dbReference type="SMART" id="SM00226"/>
    </source>
</evidence>